<protein>
    <submittedName>
        <fullName evidence="2">Uncharacterized protein</fullName>
    </submittedName>
</protein>
<dbReference type="AlphaFoldDB" id="A0A1J4PVS5"/>
<comment type="caution">
    <text evidence="2">The sequence shown here is derived from an EMBL/GenBank/DDBJ whole genome shotgun (WGS) entry which is preliminary data.</text>
</comment>
<keyword evidence="1" id="KW-0812">Transmembrane</keyword>
<dbReference type="Proteomes" id="UP000034838">
    <property type="component" value="Unassembled WGS sequence"/>
</dbReference>
<sequence length="65" mass="6799">MTPLVTAAVLLGADRAADCPLRVGPAAGAWPHLIHRRRVPERFGAARLAAAGPLVVVIGLMLHVE</sequence>
<dbReference type="RefSeq" id="WP_046420991.1">
    <property type="nucleotide sequence ID" value="NZ_LBDA02000080.1"/>
</dbReference>
<evidence type="ECO:0000256" key="1">
    <source>
        <dbReference type="SAM" id="Phobius"/>
    </source>
</evidence>
<gene>
    <name evidence="2" type="ORF">VT52_029070</name>
</gene>
<evidence type="ECO:0000313" key="2">
    <source>
        <dbReference type="EMBL" id="OIK24071.1"/>
    </source>
</evidence>
<keyword evidence="3" id="KW-1185">Reference proteome</keyword>
<accession>A0A1J4PVS5</accession>
<proteinExistence type="predicted"/>
<feature type="transmembrane region" description="Helical" evidence="1">
    <location>
        <begin position="45"/>
        <end position="64"/>
    </location>
</feature>
<organism evidence="2 3">
    <name type="scientific">Streptomyces malaysiense</name>
    <dbReference type="NCBI Taxonomy" id="1428626"/>
    <lineage>
        <taxon>Bacteria</taxon>
        <taxon>Bacillati</taxon>
        <taxon>Actinomycetota</taxon>
        <taxon>Actinomycetes</taxon>
        <taxon>Kitasatosporales</taxon>
        <taxon>Streptomycetaceae</taxon>
        <taxon>Streptomyces</taxon>
    </lineage>
</organism>
<reference evidence="2" key="1">
    <citation type="submission" date="2016-10" db="EMBL/GenBank/DDBJ databases">
        <title>Genome sequence of Streptomyces malaysiense MUSC 136.</title>
        <authorList>
            <person name="Lee L.-H."/>
            <person name="Ser H.-L."/>
        </authorList>
    </citation>
    <scope>NUCLEOTIDE SEQUENCE [LARGE SCALE GENOMIC DNA]</scope>
    <source>
        <strain evidence="2">MUSC 136</strain>
    </source>
</reference>
<dbReference type="EMBL" id="LBDA02000080">
    <property type="protein sequence ID" value="OIK24071.1"/>
    <property type="molecule type" value="Genomic_DNA"/>
</dbReference>
<evidence type="ECO:0000313" key="3">
    <source>
        <dbReference type="Proteomes" id="UP000034838"/>
    </source>
</evidence>
<keyword evidence="1" id="KW-1133">Transmembrane helix</keyword>
<name>A0A1J4PVS5_9ACTN</name>
<keyword evidence="1" id="KW-0472">Membrane</keyword>